<dbReference type="Gene3D" id="3.40.50.620">
    <property type="entry name" value="HUPs"/>
    <property type="match status" value="1"/>
</dbReference>
<dbReference type="GO" id="GO:0043164">
    <property type="term" value="P:Gram-negative-bacterium-type cell wall biogenesis"/>
    <property type="evidence" value="ECO:0007669"/>
    <property type="project" value="TreeGrafter"/>
</dbReference>
<evidence type="ECO:0000256" key="1">
    <source>
        <dbReference type="SAM" id="MobiDB-lite"/>
    </source>
</evidence>
<dbReference type="Pfam" id="PF02698">
    <property type="entry name" value="DUF218"/>
    <property type="match status" value="1"/>
</dbReference>
<keyword evidence="2" id="KW-0472">Membrane</keyword>
<dbReference type="InterPro" id="IPR051599">
    <property type="entry name" value="Cell_Envelope_Assoc"/>
</dbReference>
<name>A0A560HBM2_9PROT</name>
<organism evidence="4 5">
    <name type="scientific">Nitrospirillum amazonense</name>
    <dbReference type="NCBI Taxonomy" id="28077"/>
    <lineage>
        <taxon>Bacteria</taxon>
        <taxon>Pseudomonadati</taxon>
        <taxon>Pseudomonadota</taxon>
        <taxon>Alphaproteobacteria</taxon>
        <taxon>Rhodospirillales</taxon>
        <taxon>Azospirillaceae</taxon>
        <taxon>Nitrospirillum</taxon>
    </lineage>
</organism>
<dbReference type="OrthoDB" id="9809813at2"/>
<keyword evidence="2" id="KW-1133">Transmembrane helix</keyword>
<dbReference type="PANTHER" id="PTHR30336:SF4">
    <property type="entry name" value="ENVELOPE BIOGENESIS FACTOR ELYC"/>
    <property type="match status" value="1"/>
</dbReference>
<dbReference type="Proteomes" id="UP000315751">
    <property type="component" value="Unassembled WGS sequence"/>
</dbReference>
<comment type="caution">
    <text evidence="4">The sequence shown here is derived from an EMBL/GenBank/DDBJ whole genome shotgun (WGS) entry which is preliminary data.</text>
</comment>
<gene>
    <name evidence="4" type="ORF">FBZ90_104146</name>
</gene>
<sequence length="280" mass="30415">MSFALSKIFWTLTAPGNLLLLFLLVGLFATGGFRARRSLRCARAAALGFLIVAVLPVGAWSMRALEQRFPAPAALPDHVDGIIVLGGSVDQVATAETGQPEVNAAAERLMVIPELARRYPDARIVFSGGSGELRDPDEKEAPVARAALEEMGMDIGRVTFEGQSRNTWENALFSRDLMRPQPGQTWLLVTSAFHMPRSMGIFRHVGWPVIAYPVDIRAPRTLLYRPDFDLLRGLELLSQSVHEYVGLVAYRLLGRTDSLFPGPDLPATGGPGPGAATKTP</sequence>
<feature type="domain" description="DUF218" evidence="3">
    <location>
        <begin position="80"/>
        <end position="246"/>
    </location>
</feature>
<dbReference type="CDD" id="cd06259">
    <property type="entry name" value="YdcF-like"/>
    <property type="match status" value="1"/>
</dbReference>
<dbReference type="AlphaFoldDB" id="A0A560HBM2"/>
<evidence type="ECO:0000259" key="3">
    <source>
        <dbReference type="Pfam" id="PF02698"/>
    </source>
</evidence>
<feature type="transmembrane region" description="Helical" evidence="2">
    <location>
        <begin position="12"/>
        <end position="33"/>
    </location>
</feature>
<evidence type="ECO:0000313" key="5">
    <source>
        <dbReference type="Proteomes" id="UP000315751"/>
    </source>
</evidence>
<dbReference type="GO" id="GO:0005886">
    <property type="term" value="C:plasma membrane"/>
    <property type="evidence" value="ECO:0007669"/>
    <property type="project" value="TreeGrafter"/>
</dbReference>
<feature type="region of interest" description="Disordered" evidence="1">
    <location>
        <begin position="261"/>
        <end position="280"/>
    </location>
</feature>
<protein>
    <submittedName>
        <fullName evidence="4">Uncharacterized SAM-binding protein YcdF (DUF218 family)</fullName>
    </submittedName>
</protein>
<proteinExistence type="predicted"/>
<evidence type="ECO:0000313" key="4">
    <source>
        <dbReference type="EMBL" id="TWB43758.1"/>
    </source>
</evidence>
<dbReference type="InterPro" id="IPR014729">
    <property type="entry name" value="Rossmann-like_a/b/a_fold"/>
</dbReference>
<keyword evidence="5" id="KW-1185">Reference proteome</keyword>
<dbReference type="InterPro" id="IPR003848">
    <property type="entry name" value="DUF218"/>
</dbReference>
<reference evidence="4 5" key="1">
    <citation type="submission" date="2019-06" db="EMBL/GenBank/DDBJ databases">
        <title>Genomic Encyclopedia of Type Strains, Phase IV (KMG-V): Genome sequencing to study the core and pangenomes of soil and plant-associated prokaryotes.</title>
        <authorList>
            <person name="Whitman W."/>
        </authorList>
    </citation>
    <scope>NUCLEOTIDE SEQUENCE [LARGE SCALE GENOMIC DNA]</scope>
    <source>
        <strain evidence="4 5">BR 11622</strain>
    </source>
</reference>
<keyword evidence="2" id="KW-0812">Transmembrane</keyword>
<evidence type="ECO:0000256" key="2">
    <source>
        <dbReference type="SAM" id="Phobius"/>
    </source>
</evidence>
<accession>A0A560HBM2</accession>
<dbReference type="GO" id="GO:0000270">
    <property type="term" value="P:peptidoglycan metabolic process"/>
    <property type="evidence" value="ECO:0007669"/>
    <property type="project" value="TreeGrafter"/>
</dbReference>
<feature type="transmembrane region" description="Helical" evidence="2">
    <location>
        <begin position="45"/>
        <end position="62"/>
    </location>
</feature>
<dbReference type="EMBL" id="VITR01000004">
    <property type="protein sequence ID" value="TWB43758.1"/>
    <property type="molecule type" value="Genomic_DNA"/>
</dbReference>
<dbReference type="PANTHER" id="PTHR30336">
    <property type="entry name" value="INNER MEMBRANE PROTEIN, PROBABLE PERMEASE"/>
    <property type="match status" value="1"/>
</dbReference>